<dbReference type="InterPro" id="IPR025110">
    <property type="entry name" value="AMP-bd_C"/>
</dbReference>
<dbReference type="PROSITE" id="PS00455">
    <property type="entry name" value="AMP_BINDING"/>
    <property type="match status" value="1"/>
</dbReference>
<dbReference type="InterPro" id="IPR042099">
    <property type="entry name" value="ANL_N_sf"/>
</dbReference>
<dbReference type="PANTHER" id="PTHR45527">
    <property type="entry name" value="NONRIBOSOMAL PEPTIDE SYNTHETASE"/>
    <property type="match status" value="1"/>
</dbReference>
<sequence length="1081" mass="117533">MTPLLPELVLERAGECPDATAVRSDRGDLSYRELVRTARRIAYGLTERGVGVESMVGVLVSPGPDMVACLLGIWLAGACYVPLDPMAPATRLRDVIALADPALIIVDDQRAADRLGFGVTVTQLVGTTDFVPLPYRLTTARRAAYMIFTSGSTGSPKGVVVEHEGIANRVQWGVRTLGLTADDRVLQKTPLTFDAAGWEIFAPLICGAAVTFGRAAAGRDAGELVRSIRERQITVLQVVPTMLRLLAVEADLSSCASLRVICSAGEALQAELCQRVLERVDVRILNTYGPTECSIDVLSAWFDRAQETGPVPIGRPIDNTRVQVVDDELYAGGAGVGRGYHRDPAQTAERFGPDPDGPPGSRRYRTGDMVRILDDGALEFAGRADGQVKINGVRVEPGEVEAALESHPEVVEAAVKAVTDPHGAQRLAAWVVASRTDGLTAHLRERLPSALVPTIVTTVDALPRTSSGKTDRARLPEPDWSSGTPTTGATTAEERIVLAAWRQLLDVEQIGLDDDFFRLGGHSLLMTRLAAALTEASGLALDFRELHYASTVRDQARLLSKAVEAQPIEVLPAGARLALSHAQERFWLLDQMDPGSPEYLLPMLVWLPADVAEEAVETALAELMARHEVLRTRYSMDADGLVAVVEPWVEVPLRCVDTTTDQVGKIVTRELSYGFDLRWAPLFRATLVRDGGDEQLLLLVCQHIICDGWSARILEQELRSFLAGAKPPALPLRYVDAVAWQRNQVTKELLAEQLAYWRETLADLPVLELPTMRTRDARRSIDGAAVGVDLPAAELLAIGRSAGATPYVVFLTLWTILLARAAGSWDFGVGSPHAGRTRPELHDLVGLFIDVVVIRAGLTPDLTFAEALAEVEHACREGFARHAAPFEAVVDAVSTGRDLSRTPLYQAYFTLAGDDLVGQQRHERDSELLGEAWTVARTDLSLTVWPTADGRYGGALEYASALYDKATATSLATELRALAERFAEDPDLEVGAVLTEKRSPLQEAALQFIRELLKREDIELDDDVLAKGGTSLLVARLLWRVQTTFDVDVSMRSFFDQPTAAGLAAEIERLMQAELETGEEA</sequence>
<dbReference type="Pfam" id="PF00550">
    <property type="entry name" value="PP-binding"/>
    <property type="match status" value="2"/>
</dbReference>
<dbReference type="InterPro" id="IPR036736">
    <property type="entry name" value="ACP-like_sf"/>
</dbReference>
<dbReference type="CDD" id="cd05930">
    <property type="entry name" value="A_NRPS"/>
    <property type="match status" value="1"/>
</dbReference>
<proteinExistence type="predicted"/>
<reference evidence="6 7" key="1">
    <citation type="submission" date="2024-09" db="EMBL/GenBank/DDBJ databases">
        <authorList>
            <person name="Sun Q."/>
            <person name="Mori K."/>
        </authorList>
    </citation>
    <scope>NUCLEOTIDE SEQUENCE [LARGE SCALE GENOMIC DNA]</scope>
    <source>
        <strain evidence="6 7">TBRC 1432</strain>
    </source>
</reference>
<evidence type="ECO:0000259" key="5">
    <source>
        <dbReference type="PROSITE" id="PS50075"/>
    </source>
</evidence>
<dbReference type="Gene3D" id="1.10.1200.10">
    <property type="entry name" value="ACP-like"/>
    <property type="match status" value="2"/>
</dbReference>
<comment type="caution">
    <text evidence="6">The sequence shown here is derived from an EMBL/GenBank/DDBJ whole genome shotgun (WGS) entry which is preliminary data.</text>
</comment>
<keyword evidence="3" id="KW-0597">Phosphoprotein</keyword>
<dbReference type="Gene3D" id="3.40.50.12780">
    <property type="entry name" value="N-terminal domain of ligase-like"/>
    <property type="match status" value="1"/>
</dbReference>
<dbReference type="EMBL" id="JBHLUD010000002">
    <property type="protein sequence ID" value="MFC0541621.1"/>
    <property type="molecule type" value="Genomic_DNA"/>
</dbReference>
<dbReference type="Proteomes" id="UP001589810">
    <property type="component" value="Unassembled WGS sequence"/>
</dbReference>
<dbReference type="InterPro" id="IPR006162">
    <property type="entry name" value="Ppantetheine_attach_site"/>
</dbReference>
<dbReference type="InterPro" id="IPR001242">
    <property type="entry name" value="Condensation_dom"/>
</dbReference>
<gene>
    <name evidence="6" type="ORF">ACFFH7_09020</name>
</gene>
<evidence type="ECO:0000256" key="1">
    <source>
        <dbReference type="ARBA" id="ARBA00001957"/>
    </source>
</evidence>
<evidence type="ECO:0000313" key="7">
    <source>
        <dbReference type="Proteomes" id="UP001589810"/>
    </source>
</evidence>
<dbReference type="PROSITE" id="PS50075">
    <property type="entry name" value="CARRIER"/>
    <property type="match status" value="2"/>
</dbReference>
<dbReference type="Pfam" id="PF00501">
    <property type="entry name" value="AMP-binding"/>
    <property type="match status" value="1"/>
</dbReference>
<dbReference type="CDD" id="cd19531">
    <property type="entry name" value="LCL_NRPS-like"/>
    <property type="match status" value="1"/>
</dbReference>
<dbReference type="InterPro" id="IPR020845">
    <property type="entry name" value="AMP-binding_CS"/>
</dbReference>
<dbReference type="Gene3D" id="3.30.559.30">
    <property type="entry name" value="Nonribosomal peptide synthetase, condensation domain"/>
    <property type="match status" value="1"/>
</dbReference>
<keyword evidence="7" id="KW-1185">Reference proteome</keyword>
<protein>
    <submittedName>
        <fullName evidence="6">Amino acid adenylation domain-containing protein</fullName>
    </submittedName>
</protein>
<accession>A0ABV6MNY4</accession>
<evidence type="ECO:0000256" key="2">
    <source>
        <dbReference type="ARBA" id="ARBA00022450"/>
    </source>
</evidence>
<dbReference type="Pfam" id="PF00668">
    <property type="entry name" value="Condensation"/>
    <property type="match status" value="1"/>
</dbReference>
<dbReference type="InterPro" id="IPR010071">
    <property type="entry name" value="AA_adenyl_dom"/>
</dbReference>
<dbReference type="SUPFAM" id="SSF56801">
    <property type="entry name" value="Acetyl-CoA synthetase-like"/>
    <property type="match status" value="1"/>
</dbReference>
<dbReference type="PANTHER" id="PTHR45527:SF1">
    <property type="entry name" value="FATTY ACID SYNTHASE"/>
    <property type="match status" value="1"/>
</dbReference>
<feature type="domain" description="Carrier" evidence="5">
    <location>
        <begin position="488"/>
        <end position="563"/>
    </location>
</feature>
<dbReference type="InterPro" id="IPR000873">
    <property type="entry name" value="AMP-dep_synth/lig_dom"/>
</dbReference>
<feature type="region of interest" description="Disordered" evidence="4">
    <location>
        <begin position="339"/>
        <end position="365"/>
    </location>
</feature>
<dbReference type="Gene3D" id="3.30.300.30">
    <property type="match status" value="1"/>
</dbReference>
<dbReference type="RefSeq" id="WP_273942350.1">
    <property type="nucleotide sequence ID" value="NZ_CP097263.1"/>
</dbReference>
<feature type="domain" description="Carrier" evidence="5">
    <location>
        <begin position="996"/>
        <end position="1071"/>
    </location>
</feature>
<organism evidence="6 7">
    <name type="scientific">Kutzneria chonburiensis</name>
    <dbReference type="NCBI Taxonomy" id="1483604"/>
    <lineage>
        <taxon>Bacteria</taxon>
        <taxon>Bacillati</taxon>
        <taxon>Actinomycetota</taxon>
        <taxon>Actinomycetes</taxon>
        <taxon>Pseudonocardiales</taxon>
        <taxon>Pseudonocardiaceae</taxon>
        <taxon>Kutzneria</taxon>
    </lineage>
</organism>
<dbReference type="Pfam" id="PF13193">
    <property type="entry name" value="AMP-binding_C"/>
    <property type="match status" value="1"/>
</dbReference>
<evidence type="ECO:0000256" key="4">
    <source>
        <dbReference type="SAM" id="MobiDB-lite"/>
    </source>
</evidence>
<evidence type="ECO:0000256" key="3">
    <source>
        <dbReference type="ARBA" id="ARBA00022553"/>
    </source>
</evidence>
<dbReference type="SUPFAM" id="SSF52777">
    <property type="entry name" value="CoA-dependent acyltransferases"/>
    <property type="match status" value="2"/>
</dbReference>
<keyword evidence="2" id="KW-0596">Phosphopantetheine</keyword>
<dbReference type="NCBIfam" id="TIGR01733">
    <property type="entry name" value="AA-adenyl-dom"/>
    <property type="match status" value="1"/>
</dbReference>
<dbReference type="SUPFAM" id="SSF47336">
    <property type="entry name" value="ACP-like"/>
    <property type="match status" value="2"/>
</dbReference>
<evidence type="ECO:0000313" key="6">
    <source>
        <dbReference type="EMBL" id="MFC0541621.1"/>
    </source>
</evidence>
<dbReference type="PROSITE" id="PS00012">
    <property type="entry name" value="PHOSPHOPANTETHEINE"/>
    <property type="match status" value="1"/>
</dbReference>
<feature type="region of interest" description="Disordered" evidence="4">
    <location>
        <begin position="463"/>
        <end position="488"/>
    </location>
</feature>
<name>A0ABV6MNY4_9PSEU</name>
<dbReference type="Gene3D" id="3.30.559.10">
    <property type="entry name" value="Chloramphenicol acetyltransferase-like domain"/>
    <property type="match status" value="1"/>
</dbReference>
<dbReference type="InterPro" id="IPR009081">
    <property type="entry name" value="PP-bd_ACP"/>
</dbReference>
<comment type="cofactor">
    <cofactor evidence="1">
        <name>pantetheine 4'-phosphate</name>
        <dbReference type="ChEBI" id="CHEBI:47942"/>
    </cofactor>
</comment>
<dbReference type="InterPro" id="IPR023213">
    <property type="entry name" value="CAT-like_dom_sf"/>
</dbReference>
<dbReference type="InterPro" id="IPR045851">
    <property type="entry name" value="AMP-bd_C_sf"/>
</dbReference>